<dbReference type="EMBL" id="JARK01001349">
    <property type="protein sequence ID" value="EYC24577.1"/>
    <property type="molecule type" value="Genomic_DNA"/>
</dbReference>
<organism evidence="2 3">
    <name type="scientific">Ancylostoma ceylanicum</name>
    <dbReference type="NCBI Taxonomy" id="53326"/>
    <lineage>
        <taxon>Eukaryota</taxon>
        <taxon>Metazoa</taxon>
        <taxon>Ecdysozoa</taxon>
        <taxon>Nematoda</taxon>
        <taxon>Chromadorea</taxon>
        <taxon>Rhabditida</taxon>
        <taxon>Rhabditina</taxon>
        <taxon>Rhabditomorpha</taxon>
        <taxon>Strongyloidea</taxon>
        <taxon>Ancylostomatidae</taxon>
        <taxon>Ancylostomatinae</taxon>
        <taxon>Ancylostoma</taxon>
    </lineage>
</organism>
<evidence type="ECO:0000256" key="1">
    <source>
        <dbReference type="SAM" id="MobiDB-lite"/>
    </source>
</evidence>
<evidence type="ECO:0000313" key="3">
    <source>
        <dbReference type="Proteomes" id="UP000024635"/>
    </source>
</evidence>
<feature type="region of interest" description="Disordered" evidence="1">
    <location>
        <begin position="123"/>
        <end position="151"/>
    </location>
</feature>
<dbReference type="Proteomes" id="UP000024635">
    <property type="component" value="Unassembled WGS sequence"/>
</dbReference>
<dbReference type="OrthoDB" id="5873297at2759"/>
<reference evidence="3" key="1">
    <citation type="journal article" date="2015" name="Nat. Genet.">
        <title>The genome and transcriptome of the zoonotic hookworm Ancylostoma ceylanicum identify infection-specific gene families.</title>
        <authorList>
            <person name="Schwarz E.M."/>
            <person name="Hu Y."/>
            <person name="Antoshechkin I."/>
            <person name="Miller M.M."/>
            <person name="Sternberg P.W."/>
            <person name="Aroian R.V."/>
        </authorList>
    </citation>
    <scope>NUCLEOTIDE SEQUENCE</scope>
    <source>
        <strain evidence="3">HY135</strain>
    </source>
</reference>
<evidence type="ECO:0000313" key="2">
    <source>
        <dbReference type="EMBL" id="EYC24577.1"/>
    </source>
</evidence>
<dbReference type="AlphaFoldDB" id="A0A016VC47"/>
<gene>
    <name evidence="2" type="primary">Acey_s0013.g1980</name>
    <name evidence="2" type="ORF">Y032_0013g1980</name>
</gene>
<feature type="compositionally biased region" description="Basic and acidic residues" evidence="1">
    <location>
        <begin position="123"/>
        <end position="140"/>
    </location>
</feature>
<comment type="caution">
    <text evidence="2">The sequence shown here is derived from an EMBL/GenBank/DDBJ whole genome shotgun (WGS) entry which is preliminary data.</text>
</comment>
<protein>
    <submittedName>
        <fullName evidence="2">Uncharacterized protein</fullName>
    </submittedName>
</protein>
<accession>A0A016VC47</accession>
<sequence>MVEAWKIRYNVIGLTEARRHRPLNAYFVTGEARFFGTCVSRGVGGVSVLVGTNSAMDIDSLNSWRPESDIYYCGSMPASTSFVAYALRSSCDEKRMKHFTWALRNSTEKTTPSKKVVVNTKVDPRRTSEDLPLQRREYRQVQEQSPKPIIN</sequence>
<name>A0A016VC47_9BILA</name>
<proteinExistence type="predicted"/>
<keyword evidence="3" id="KW-1185">Reference proteome</keyword>